<accession>A0A8J7W726</accession>
<feature type="transmembrane region" description="Helical" evidence="1">
    <location>
        <begin position="43"/>
        <end position="62"/>
    </location>
</feature>
<dbReference type="RefSeq" id="WP_211531326.1">
    <property type="nucleotide sequence ID" value="NZ_JWHL01000015.1"/>
</dbReference>
<keyword evidence="1" id="KW-0472">Membrane</keyword>
<gene>
    <name evidence="2" type="ORF">RJ53_08955</name>
</gene>
<comment type="caution">
    <text evidence="2">The sequence shown here is derived from an EMBL/GenBank/DDBJ whole genome shotgun (WGS) entry which is preliminary data.</text>
</comment>
<name>A0A8J7W726_9EURY</name>
<sequence>MADDFRETQYFRHPLILAIVGGTAAVTWYTFITEVQELKPLQLFILGMIGIIVPLLFLTLRLETHVSPDGIRYRMPPVVRKERTITWSDLEDADLTTVRPIRDCGGWGVRFCRGQGIAYLVSGTEVLRCTLRSGQKVLLGTKRGEEMMAAVKAHQR</sequence>
<dbReference type="OrthoDB" id="132173at2157"/>
<keyword evidence="1" id="KW-0812">Transmembrane</keyword>
<feature type="transmembrane region" description="Helical" evidence="1">
    <location>
        <begin position="12"/>
        <end position="31"/>
    </location>
</feature>
<evidence type="ECO:0000256" key="1">
    <source>
        <dbReference type="SAM" id="Phobius"/>
    </source>
</evidence>
<dbReference type="Proteomes" id="UP000730161">
    <property type="component" value="Unassembled WGS sequence"/>
</dbReference>
<organism evidence="2 3">
    <name type="scientific">Methanocalculus chunghsingensis</name>
    <dbReference type="NCBI Taxonomy" id="156457"/>
    <lineage>
        <taxon>Archaea</taxon>
        <taxon>Methanobacteriati</taxon>
        <taxon>Methanobacteriota</taxon>
        <taxon>Stenosarchaea group</taxon>
        <taxon>Methanomicrobia</taxon>
        <taxon>Methanomicrobiales</taxon>
        <taxon>Methanocalculaceae</taxon>
        <taxon>Methanocalculus</taxon>
    </lineage>
</organism>
<dbReference type="EMBL" id="JWHL01000015">
    <property type="protein sequence ID" value="MBR1369604.1"/>
    <property type="molecule type" value="Genomic_DNA"/>
</dbReference>
<protein>
    <submittedName>
        <fullName evidence="2">Uncharacterized protein</fullName>
    </submittedName>
</protein>
<keyword evidence="1" id="KW-1133">Transmembrane helix</keyword>
<keyword evidence="3" id="KW-1185">Reference proteome</keyword>
<evidence type="ECO:0000313" key="2">
    <source>
        <dbReference type="EMBL" id="MBR1369604.1"/>
    </source>
</evidence>
<reference evidence="2" key="1">
    <citation type="submission" date="2014-12" db="EMBL/GenBank/DDBJ databases">
        <authorList>
            <person name="Huang H.-H."/>
            <person name="Chen S.-C."/>
            <person name="Lai M.-C."/>
        </authorList>
    </citation>
    <scope>NUCLEOTIDE SEQUENCE</scope>
    <source>
        <strain evidence="2">K1F9705b</strain>
    </source>
</reference>
<dbReference type="AlphaFoldDB" id="A0A8J7W726"/>
<proteinExistence type="predicted"/>
<evidence type="ECO:0000313" key="3">
    <source>
        <dbReference type="Proteomes" id="UP000730161"/>
    </source>
</evidence>